<name>A0A7W9W5G6_ARMRO</name>
<dbReference type="InterPro" id="IPR017871">
    <property type="entry name" value="ABC_transporter-like_CS"/>
</dbReference>
<dbReference type="InterPro" id="IPR003593">
    <property type="entry name" value="AAA+_ATPase"/>
</dbReference>
<organism evidence="6 7">
    <name type="scientific">Armatimonas rosea</name>
    <dbReference type="NCBI Taxonomy" id="685828"/>
    <lineage>
        <taxon>Bacteria</taxon>
        <taxon>Bacillati</taxon>
        <taxon>Armatimonadota</taxon>
        <taxon>Armatimonadia</taxon>
        <taxon>Armatimonadales</taxon>
        <taxon>Armatimonadaceae</taxon>
        <taxon>Armatimonas</taxon>
    </lineage>
</organism>
<dbReference type="PROSITE" id="PS00211">
    <property type="entry name" value="ABC_TRANSPORTER_1"/>
    <property type="match status" value="1"/>
</dbReference>
<dbReference type="RefSeq" id="WP_184193146.1">
    <property type="nucleotide sequence ID" value="NZ_JACHGW010000001.1"/>
</dbReference>
<dbReference type="PROSITE" id="PS50893">
    <property type="entry name" value="ABC_TRANSPORTER_2"/>
    <property type="match status" value="1"/>
</dbReference>
<sequence>MSQPTSAPMIALERVSRWHGQVIGLNDVSFQLPAGLTALLGPNGAGKSTLLKLVTGQLKPHTGRVIAMGMEPFANPTLASHLGYCPEIDNFYEELTGREFVTLLAAMNGIQGATAKKRIQEVMEQVGMADRCDRRIGGYSKGMRQRIKVAQAIVHDPDILVMDEPLNGLDPVGRREMVELMQSFAARGKCVLVSSHILYEVEQITDRILVIFKGRVLAQGNIHDIRDQIDKHPHHIRIITDRPRELAANLIFQPFVLSARVDPKDEKLIEVETHQPDIFYGALPKIALAGNFQIERFHSPDNNLEAVFRYLVGDA</sequence>
<feature type="domain" description="ABC transporter" evidence="5">
    <location>
        <begin position="10"/>
        <end position="238"/>
    </location>
</feature>
<dbReference type="Proteomes" id="UP000520814">
    <property type="component" value="Unassembled WGS sequence"/>
</dbReference>
<reference evidence="6 7" key="1">
    <citation type="submission" date="2020-08" db="EMBL/GenBank/DDBJ databases">
        <title>Genomic Encyclopedia of Type Strains, Phase IV (KMG-IV): sequencing the most valuable type-strain genomes for metagenomic binning, comparative biology and taxonomic classification.</title>
        <authorList>
            <person name="Goeker M."/>
        </authorList>
    </citation>
    <scope>NUCLEOTIDE SEQUENCE [LARGE SCALE GENOMIC DNA]</scope>
    <source>
        <strain evidence="6 7">DSM 23562</strain>
    </source>
</reference>
<dbReference type="SMART" id="SM00382">
    <property type="entry name" value="AAA"/>
    <property type="match status" value="1"/>
</dbReference>
<evidence type="ECO:0000256" key="4">
    <source>
        <dbReference type="ARBA" id="ARBA00022840"/>
    </source>
</evidence>
<dbReference type="SUPFAM" id="SSF52540">
    <property type="entry name" value="P-loop containing nucleoside triphosphate hydrolases"/>
    <property type="match status" value="1"/>
</dbReference>
<evidence type="ECO:0000259" key="5">
    <source>
        <dbReference type="PROSITE" id="PS50893"/>
    </source>
</evidence>
<keyword evidence="2" id="KW-0813">Transport</keyword>
<dbReference type="InterPro" id="IPR003439">
    <property type="entry name" value="ABC_transporter-like_ATP-bd"/>
</dbReference>
<dbReference type="GO" id="GO:0005524">
    <property type="term" value="F:ATP binding"/>
    <property type="evidence" value="ECO:0007669"/>
    <property type="project" value="UniProtKB-KW"/>
</dbReference>
<dbReference type="AlphaFoldDB" id="A0A7W9W5G6"/>
<dbReference type="Gene3D" id="3.40.50.300">
    <property type="entry name" value="P-loop containing nucleotide triphosphate hydrolases"/>
    <property type="match status" value="1"/>
</dbReference>
<dbReference type="GO" id="GO:0016887">
    <property type="term" value="F:ATP hydrolysis activity"/>
    <property type="evidence" value="ECO:0007669"/>
    <property type="project" value="InterPro"/>
</dbReference>
<keyword evidence="3" id="KW-0547">Nucleotide-binding</keyword>
<evidence type="ECO:0000256" key="2">
    <source>
        <dbReference type="ARBA" id="ARBA00022448"/>
    </source>
</evidence>
<dbReference type="PANTHER" id="PTHR43335:SF11">
    <property type="entry name" value="ABC TRANSPORTER RELATED"/>
    <property type="match status" value="1"/>
</dbReference>
<comment type="similarity">
    <text evidence="1">Belongs to the ABC transporter superfamily.</text>
</comment>
<evidence type="ECO:0000313" key="6">
    <source>
        <dbReference type="EMBL" id="MBB6049548.1"/>
    </source>
</evidence>
<proteinExistence type="inferred from homology"/>
<comment type="caution">
    <text evidence="6">The sequence shown here is derived from an EMBL/GenBank/DDBJ whole genome shotgun (WGS) entry which is preliminary data.</text>
</comment>
<evidence type="ECO:0000256" key="3">
    <source>
        <dbReference type="ARBA" id="ARBA00022741"/>
    </source>
</evidence>
<keyword evidence="4 6" id="KW-0067">ATP-binding</keyword>
<evidence type="ECO:0000256" key="1">
    <source>
        <dbReference type="ARBA" id="ARBA00005417"/>
    </source>
</evidence>
<dbReference type="EMBL" id="JACHGW010000001">
    <property type="protein sequence ID" value="MBB6049548.1"/>
    <property type="molecule type" value="Genomic_DNA"/>
</dbReference>
<keyword evidence="7" id="KW-1185">Reference proteome</keyword>
<protein>
    <submittedName>
        <fullName evidence="6">ABC-2 type transport system ATP-binding protein</fullName>
    </submittedName>
</protein>
<dbReference type="Pfam" id="PF00005">
    <property type="entry name" value="ABC_tran"/>
    <property type="match status" value="1"/>
</dbReference>
<evidence type="ECO:0000313" key="7">
    <source>
        <dbReference type="Proteomes" id="UP000520814"/>
    </source>
</evidence>
<accession>A0A7W9W5G6</accession>
<gene>
    <name evidence="6" type="ORF">HNQ39_001310</name>
</gene>
<dbReference type="PANTHER" id="PTHR43335">
    <property type="entry name" value="ABC TRANSPORTER, ATP-BINDING PROTEIN"/>
    <property type="match status" value="1"/>
</dbReference>
<dbReference type="InterPro" id="IPR027417">
    <property type="entry name" value="P-loop_NTPase"/>
</dbReference>